<dbReference type="Proteomes" id="UP001303046">
    <property type="component" value="Unassembled WGS sequence"/>
</dbReference>
<dbReference type="EMBL" id="JAVFWL010000001">
    <property type="protein sequence ID" value="KAK6728873.1"/>
    <property type="molecule type" value="Genomic_DNA"/>
</dbReference>
<gene>
    <name evidence="1" type="primary">Necator_chrI.g2252</name>
    <name evidence="1" type="ORF">RB195_006125</name>
</gene>
<protein>
    <submittedName>
        <fullName evidence="1">Uncharacterized protein</fullName>
    </submittedName>
</protein>
<comment type="caution">
    <text evidence="1">The sequence shown here is derived from an EMBL/GenBank/DDBJ whole genome shotgun (WGS) entry which is preliminary data.</text>
</comment>
<reference evidence="1 2" key="1">
    <citation type="submission" date="2023-08" db="EMBL/GenBank/DDBJ databases">
        <title>A Necator americanus chromosomal reference genome.</title>
        <authorList>
            <person name="Ilik V."/>
            <person name="Petrzelkova K.J."/>
            <person name="Pardy F."/>
            <person name="Fuh T."/>
            <person name="Niatou-Singa F.S."/>
            <person name="Gouil Q."/>
            <person name="Baker L."/>
            <person name="Ritchie M.E."/>
            <person name="Jex A.R."/>
            <person name="Gazzola D."/>
            <person name="Li H."/>
            <person name="Toshio Fujiwara R."/>
            <person name="Zhan B."/>
            <person name="Aroian R.V."/>
            <person name="Pafco B."/>
            <person name="Schwarz E.M."/>
        </authorList>
    </citation>
    <scope>NUCLEOTIDE SEQUENCE [LARGE SCALE GENOMIC DNA]</scope>
    <source>
        <strain evidence="1 2">Aroian</strain>
        <tissue evidence="1">Whole animal</tissue>
    </source>
</reference>
<evidence type="ECO:0000313" key="2">
    <source>
        <dbReference type="Proteomes" id="UP001303046"/>
    </source>
</evidence>
<organism evidence="1 2">
    <name type="scientific">Necator americanus</name>
    <name type="common">Human hookworm</name>
    <dbReference type="NCBI Taxonomy" id="51031"/>
    <lineage>
        <taxon>Eukaryota</taxon>
        <taxon>Metazoa</taxon>
        <taxon>Ecdysozoa</taxon>
        <taxon>Nematoda</taxon>
        <taxon>Chromadorea</taxon>
        <taxon>Rhabditida</taxon>
        <taxon>Rhabditina</taxon>
        <taxon>Rhabditomorpha</taxon>
        <taxon>Strongyloidea</taxon>
        <taxon>Ancylostomatidae</taxon>
        <taxon>Bunostominae</taxon>
        <taxon>Necator</taxon>
    </lineage>
</organism>
<name>A0ABR1BU32_NECAM</name>
<sequence>MKLVWILTSYLDVWNTQRPLFDGNAYDKDSFEQYHILRRFSPHYGSQHSLPETLLKEISRRFDHFFLVYTIHALSEHATVHSCPDGMVKFCFREDFSRNAFRTDVQAQNKILSVEPPLSTVSASLLPESVDSADFNIPNFANAAQAKATPPGTASTDTILDAELRIANSRNGVDTNDVAKKDCADEKWEMELFERVKHDPSVPAYFKTTFGILAANNRDLREERSFLQSRLNL</sequence>
<keyword evidence="2" id="KW-1185">Reference proteome</keyword>
<evidence type="ECO:0000313" key="1">
    <source>
        <dbReference type="EMBL" id="KAK6728873.1"/>
    </source>
</evidence>
<proteinExistence type="predicted"/>
<accession>A0ABR1BU32</accession>